<dbReference type="PROSITE" id="PS00523">
    <property type="entry name" value="SULFATASE_1"/>
    <property type="match status" value="1"/>
</dbReference>
<keyword evidence="7" id="KW-0325">Glycoprotein</keyword>
<dbReference type="SUPFAM" id="SSF53649">
    <property type="entry name" value="Alkaline phosphatase-like"/>
    <property type="match status" value="1"/>
</dbReference>
<evidence type="ECO:0000256" key="6">
    <source>
        <dbReference type="ARBA" id="ARBA00022837"/>
    </source>
</evidence>
<evidence type="ECO:0000256" key="5">
    <source>
        <dbReference type="ARBA" id="ARBA00022801"/>
    </source>
</evidence>
<dbReference type="GO" id="GO:0004065">
    <property type="term" value="F:arylsulfatase activity"/>
    <property type="evidence" value="ECO:0007669"/>
    <property type="project" value="TreeGrafter"/>
</dbReference>
<dbReference type="AlphaFoldDB" id="A0A1I6JYN1"/>
<dbReference type="InterPro" id="IPR017850">
    <property type="entry name" value="Alkaline_phosphatase_core_sf"/>
</dbReference>
<gene>
    <name evidence="10" type="ORF">SAMN04488010_3245</name>
</gene>
<name>A0A1I6JYN1_9FLAO</name>
<dbReference type="InterPro" id="IPR024607">
    <property type="entry name" value="Sulfatase_CS"/>
</dbReference>
<dbReference type="InterPro" id="IPR000917">
    <property type="entry name" value="Sulfatase_N"/>
</dbReference>
<dbReference type="PANTHER" id="PTHR42693">
    <property type="entry name" value="ARYLSULFATASE FAMILY MEMBER"/>
    <property type="match status" value="1"/>
</dbReference>
<evidence type="ECO:0000259" key="9">
    <source>
        <dbReference type="Pfam" id="PF00884"/>
    </source>
</evidence>
<dbReference type="CDD" id="cd16026">
    <property type="entry name" value="GALNS_like"/>
    <property type="match status" value="1"/>
</dbReference>
<proteinExistence type="inferred from homology"/>
<dbReference type="Pfam" id="PF00884">
    <property type="entry name" value="Sulfatase"/>
    <property type="match status" value="1"/>
</dbReference>
<keyword evidence="8" id="KW-0472">Membrane</keyword>
<dbReference type="InterPro" id="IPR050738">
    <property type="entry name" value="Sulfatase"/>
</dbReference>
<evidence type="ECO:0000313" key="11">
    <source>
        <dbReference type="Proteomes" id="UP000199462"/>
    </source>
</evidence>
<dbReference type="Gene3D" id="3.30.1120.10">
    <property type="match status" value="1"/>
</dbReference>
<dbReference type="FunFam" id="3.40.720.10:FF:000023">
    <property type="entry name" value="Arylsulfatase A"/>
    <property type="match status" value="1"/>
</dbReference>
<keyword evidence="3" id="KW-0479">Metal-binding</keyword>
<reference evidence="11" key="1">
    <citation type="submission" date="2016-10" db="EMBL/GenBank/DDBJ databases">
        <authorList>
            <person name="Varghese N."/>
            <person name="Submissions S."/>
        </authorList>
    </citation>
    <scope>NUCLEOTIDE SEQUENCE [LARGE SCALE GENOMIC DNA]</scope>
    <source>
        <strain evidence="11">DSM 19891</strain>
    </source>
</reference>
<keyword evidence="11" id="KW-1185">Reference proteome</keyword>
<evidence type="ECO:0000256" key="2">
    <source>
        <dbReference type="ARBA" id="ARBA00008779"/>
    </source>
</evidence>
<sequence>MKNSNKNKSLKSFLNLTTVTFVMVFFSIPYLGISQDPQLPVKPNVIIIFADDLGYGDLSSYGHPTINTPNLDRMASEGQKWTNFYVGASVCTPSRAALMTGRLPVRNGLTSSEVGVFFPDSHNGIPAEEVTIAEQLKSAGYATGMVGKWHLGHKEEYLPTSHGFDDYYGIPYSNDMDHTGKINSIEEYFGRYTDTYEERTPEEFNVPILRGTEVVERPAKQNTLTKRYTEEAVKWIKNHKEGPFFMYLAHSLPHVPLFVSDEFRGTSKRGLYGDVVEEIDHGVGEIMKLLEAEGLDKNTIVIFTSDNGPWLSTGISGGSAGLLHEGKGSTWEGGMREPGIFWSPGYIKPKLVTGMGTTMDLFNTFSNLAGVAIPADREMDGIDLSPVLFGNGDSPRNEVFYYKGPELYAVRVGAYKAHFITQDGYKPNTLAKHDPPLLFNIEQDPSEKYDLAKKQPEEIERIMQVVKEHNSNMIKGPDLLKDRG</sequence>
<dbReference type="Proteomes" id="UP000199462">
    <property type="component" value="Unassembled WGS sequence"/>
</dbReference>
<feature type="domain" description="Sulfatase N-terminal" evidence="9">
    <location>
        <begin position="43"/>
        <end position="371"/>
    </location>
</feature>
<evidence type="ECO:0000256" key="3">
    <source>
        <dbReference type="ARBA" id="ARBA00022723"/>
    </source>
</evidence>
<accession>A0A1I6JYN1</accession>
<protein>
    <submittedName>
        <fullName evidence="10">Arylsulfatase A</fullName>
    </submittedName>
</protein>
<keyword evidence="8" id="KW-1133">Transmembrane helix</keyword>
<dbReference type="Pfam" id="PF14707">
    <property type="entry name" value="Sulfatase_C"/>
    <property type="match status" value="1"/>
</dbReference>
<dbReference type="Gene3D" id="3.40.720.10">
    <property type="entry name" value="Alkaline Phosphatase, subunit A"/>
    <property type="match status" value="1"/>
</dbReference>
<evidence type="ECO:0000256" key="7">
    <source>
        <dbReference type="ARBA" id="ARBA00023180"/>
    </source>
</evidence>
<keyword evidence="5" id="KW-0378">Hydrolase</keyword>
<dbReference type="PANTHER" id="PTHR42693:SF11">
    <property type="entry name" value="ARYLSULFATASE A"/>
    <property type="match status" value="1"/>
</dbReference>
<evidence type="ECO:0000313" key="10">
    <source>
        <dbReference type="EMBL" id="SFR84077.1"/>
    </source>
</evidence>
<keyword evidence="8" id="KW-0812">Transmembrane</keyword>
<evidence type="ECO:0000256" key="4">
    <source>
        <dbReference type="ARBA" id="ARBA00022729"/>
    </source>
</evidence>
<comment type="cofactor">
    <cofactor evidence="1">
        <name>Ca(2+)</name>
        <dbReference type="ChEBI" id="CHEBI:29108"/>
    </cofactor>
</comment>
<organism evidence="10 11">
    <name type="scientific">Maribacter stanieri</name>
    <dbReference type="NCBI Taxonomy" id="440514"/>
    <lineage>
        <taxon>Bacteria</taxon>
        <taxon>Pseudomonadati</taxon>
        <taxon>Bacteroidota</taxon>
        <taxon>Flavobacteriia</taxon>
        <taxon>Flavobacteriales</taxon>
        <taxon>Flavobacteriaceae</taxon>
        <taxon>Maribacter</taxon>
    </lineage>
</organism>
<comment type="similarity">
    <text evidence="2">Belongs to the sulfatase family.</text>
</comment>
<evidence type="ECO:0000256" key="8">
    <source>
        <dbReference type="SAM" id="Phobius"/>
    </source>
</evidence>
<keyword evidence="4" id="KW-0732">Signal</keyword>
<keyword evidence="6" id="KW-0106">Calcium</keyword>
<dbReference type="STRING" id="440514.SAMN04488010_3245"/>
<feature type="transmembrane region" description="Helical" evidence="8">
    <location>
        <begin position="12"/>
        <end position="33"/>
    </location>
</feature>
<dbReference type="EMBL" id="FOYX01000003">
    <property type="protein sequence ID" value="SFR84077.1"/>
    <property type="molecule type" value="Genomic_DNA"/>
</dbReference>
<dbReference type="GO" id="GO:0046872">
    <property type="term" value="F:metal ion binding"/>
    <property type="evidence" value="ECO:0007669"/>
    <property type="project" value="UniProtKB-KW"/>
</dbReference>
<dbReference type="RefSeq" id="WP_245787038.1">
    <property type="nucleotide sequence ID" value="NZ_FOYX01000003.1"/>
</dbReference>
<dbReference type="PROSITE" id="PS00149">
    <property type="entry name" value="SULFATASE_2"/>
    <property type="match status" value="1"/>
</dbReference>
<evidence type="ECO:0000256" key="1">
    <source>
        <dbReference type="ARBA" id="ARBA00001913"/>
    </source>
</evidence>